<feature type="transmembrane region" description="Helical" evidence="5">
    <location>
        <begin position="266"/>
        <end position="289"/>
    </location>
</feature>
<accession>A0A650CFR4</accession>
<reference evidence="7 10" key="2">
    <citation type="submission" date="2020-08" db="EMBL/GenBank/DDBJ databases">
        <title>Genomic Encyclopedia of Type Strains, Phase IV (KMG-IV): sequencing the most valuable type-strain genomes for metagenomic binning, comparative biology and taxonomic classification.</title>
        <authorList>
            <person name="Goeker M."/>
        </authorList>
    </citation>
    <scope>NUCLEOTIDE SEQUENCE [LARGE SCALE GENOMIC DNA]</scope>
    <source>
        <strain evidence="7 10">DSM 12421</strain>
    </source>
</reference>
<feature type="transmembrane region" description="Helical" evidence="5">
    <location>
        <begin position="99"/>
        <end position="126"/>
    </location>
</feature>
<dbReference type="EMBL" id="CP045484">
    <property type="protein sequence ID" value="QGR16576.1"/>
    <property type="molecule type" value="Genomic_DNA"/>
</dbReference>
<dbReference type="AlphaFoldDB" id="A0A650CFR4"/>
<proteinExistence type="predicted"/>
<dbReference type="KEGG" id="soh:D1869_04725"/>
<dbReference type="PANTHER" id="PTHR42770">
    <property type="entry name" value="AMINO ACID TRANSPORTER-RELATED"/>
    <property type="match status" value="1"/>
</dbReference>
<comment type="subcellular location">
    <subcellularLocation>
        <location evidence="1">Membrane</location>
        <topology evidence="1">Multi-pass membrane protein</topology>
    </subcellularLocation>
</comment>
<feature type="domain" description="Amino acid permease/ SLC12A" evidence="6">
    <location>
        <begin position="20"/>
        <end position="393"/>
    </location>
</feature>
<evidence type="ECO:0000313" key="10">
    <source>
        <dbReference type="Proteomes" id="UP000582213"/>
    </source>
</evidence>
<dbReference type="GO" id="GO:0016020">
    <property type="term" value="C:membrane"/>
    <property type="evidence" value="ECO:0007669"/>
    <property type="project" value="UniProtKB-SubCell"/>
</dbReference>
<evidence type="ECO:0000313" key="7">
    <source>
        <dbReference type="EMBL" id="MBB5255034.1"/>
    </source>
</evidence>
<dbReference type="Gene3D" id="1.20.1740.10">
    <property type="entry name" value="Amino acid/polyamine transporter I"/>
    <property type="match status" value="1"/>
</dbReference>
<dbReference type="Proteomes" id="UP000582213">
    <property type="component" value="Unassembled WGS sequence"/>
</dbReference>
<dbReference type="RefSeq" id="WP_156014133.1">
    <property type="nucleotide sequence ID" value="NZ_CP045484.1"/>
</dbReference>
<sequence length="432" mass="47314">MQKSNVSKSKRKVLSFSDLFFLSFGGQAPFISLLTFGTVMIAMVGTEGAFAMLIATFVVFFNGLVIYYLSQKFKRGGGYYIYALYALTSRLGFNTGWNYLLYSLSYGGTLLAGGAYVLYIILSPFLPYLPQWFYALIASSLASGLVIAGVRSSAKYAMIMSLIEMIALILLSILFLYDSKWNFYNPIPTKLSPLLLEAVVFGLGIPTGYGSVAPLGEEAEPKDIGKAAIAVLFFGGLLATFFFYSLGALGFSGNLVEYLLSRFGLIGLPFLSFVALNDATLGGVSYILANSRTLEAMAKDAFFPTFLAKLREGEPIFAEAFSSAIFIGILVSLAYFIGLYGEFIILGALAGLNNLFVHLSANISLIRISSKRSKRNIDKIIVGIIATLISLFVFFYSLPTFEKYIVYVFFGWIILGFLYAEGLEIFKASSNE</sequence>
<feature type="transmembrane region" description="Helical" evidence="5">
    <location>
        <begin position="343"/>
        <end position="368"/>
    </location>
</feature>
<keyword evidence="2 5" id="KW-0812">Transmembrane</keyword>
<feature type="transmembrane region" description="Helical" evidence="5">
    <location>
        <begin position="404"/>
        <end position="420"/>
    </location>
</feature>
<feature type="transmembrane region" description="Helical" evidence="5">
    <location>
        <begin position="132"/>
        <end position="150"/>
    </location>
</feature>
<dbReference type="Pfam" id="PF00324">
    <property type="entry name" value="AA_permease"/>
    <property type="match status" value="1"/>
</dbReference>
<feature type="transmembrane region" description="Helical" evidence="5">
    <location>
        <begin position="227"/>
        <end position="246"/>
    </location>
</feature>
<evidence type="ECO:0000256" key="1">
    <source>
        <dbReference type="ARBA" id="ARBA00004141"/>
    </source>
</evidence>
<dbReference type="GO" id="GO:0055085">
    <property type="term" value="P:transmembrane transport"/>
    <property type="evidence" value="ECO:0007669"/>
    <property type="project" value="InterPro"/>
</dbReference>
<organism evidence="8 9">
    <name type="scientific">Sulfurisphaera ohwakuensis</name>
    <dbReference type="NCBI Taxonomy" id="69656"/>
    <lineage>
        <taxon>Archaea</taxon>
        <taxon>Thermoproteota</taxon>
        <taxon>Thermoprotei</taxon>
        <taxon>Sulfolobales</taxon>
        <taxon>Sulfolobaceae</taxon>
        <taxon>Sulfurisphaera</taxon>
    </lineage>
</organism>
<protein>
    <submittedName>
        <fullName evidence="8">Amino acid permease</fullName>
    </submittedName>
    <submittedName>
        <fullName evidence="7">Amino acid transporter</fullName>
    </submittedName>
</protein>
<dbReference type="OrthoDB" id="43026at2157"/>
<evidence type="ECO:0000256" key="2">
    <source>
        <dbReference type="ARBA" id="ARBA00022692"/>
    </source>
</evidence>
<dbReference type="Proteomes" id="UP000427373">
    <property type="component" value="Chromosome"/>
</dbReference>
<gene>
    <name evidence="8" type="ORF">D1869_04725</name>
    <name evidence="7" type="ORF">HNQ62_002809</name>
</gene>
<dbReference type="InterPro" id="IPR050367">
    <property type="entry name" value="APC_superfamily"/>
</dbReference>
<evidence type="ECO:0000256" key="5">
    <source>
        <dbReference type="SAM" id="Phobius"/>
    </source>
</evidence>
<evidence type="ECO:0000256" key="3">
    <source>
        <dbReference type="ARBA" id="ARBA00022989"/>
    </source>
</evidence>
<keyword evidence="4 5" id="KW-0472">Membrane</keyword>
<dbReference type="GeneID" id="42800523"/>
<feature type="transmembrane region" description="Helical" evidence="5">
    <location>
        <begin position="49"/>
        <end position="69"/>
    </location>
</feature>
<evidence type="ECO:0000259" key="6">
    <source>
        <dbReference type="Pfam" id="PF00324"/>
    </source>
</evidence>
<evidence type="ECO:0000256" key="4">
    <source>
        <dbReference type="ARBA" id="ARBA00023136"/>
    </source>
</evidence>
<keyword evidence="3 5" id="KW-1133">Transmembrane helix</keyword>
<reference evidence="8 9" key="1">
    <citation type="submission" date="2019-10" db="EMBL/GenBank/DDBJ databases">
        <title>Genome Sequences from Six Type Strain Members of the Archaeal Family Sulfolobaceae: Acidianus ambivalens, Acidianus infernus, Metallosphaera prunae, Stygiolobus azoricus, Sulfolobus metallicus, and Sulfurisphaera ohwakuensis.</title>
        <authorList>
            <person name="Counts J.A."/>
            <person name="Kelly R.M."/>
        </authorList>
    </citation>
    <scope>NUCLEOTIDE SEQUENCE [LARGE SCALE GENOMIC DNA]</scope>
    <source>
        <strain evidence="8 9">TA-1</strain>
    </source>
</reference>
<dbReference type="PANTHER" id="PTHR42770:SF11">
    <property type="entry name" value="INNER MEMBRANE TRANSPORT PROTEIN YBAT"/>
    <property type="match status" value="1"/>
</dbReference>
<name>A0A650CFR4_SULOH</name>
<feature type="transmembrane region" description="Helical" evidence="5">
    <location>
        <begin position="380"/>
        <end position="398"/>
    </location>
</feature>
<feature type="transmembrane region" description="Helical" evidence="5">
    <location>
        <begin position="157"/>
        <end position="175"/>
    </location>
</feature>
<keyword evidence="9" id="KW-1185">Reference proteome</keyword>
<evidence type="ECO:0000313" key="9">
    <source>
        <dbReference type="Proteomes" id="UP000427373"/>
    </source>
</evidence>
<dbReference type="InterPro" id="IPR004841">
    <property type="entry name" value="AA-permease/SLC12A_dom"/>
</dbReference>
<dbReference type="PIRSF" id="PIRSF006060">
    <property type="entry name" value="AA_transporter"/>
    <property type="match status" value="1"/>
</dbReference>
<dbReference type="EMBL" id="JACHFY010000038">
    <property type="protein sequence ID" value="MBB5255034.1"/>
    <property type="molecule type" value="Genomic_DNA"/>
</dbReference>
<evidence type="ECO:0000313" key="8">
    <source>
        <dbReference type="EMBL" id="QGR16576.1"/>
    </source>
</evidence>
<feature type="transmembrane region" description="Helical" evidence="5">
    <location>
        <begin position="20"/>
        <end position="43"/>
    </location>
</feature>
<feature type="transmembrane region" description="Helical" evidence="5">
    <location>
        <begin position="316"/>
        <end position="337"/>
    </location>
</feature>
<feature type="transmembrane region" description="Helical" evidence="5">
    <location>
        <begin position="195"/>
        <end position="215"/>
    </location>
</feature>